<reference evidence="2 3" key="3">
    <citation type="journal article" date="2015" name="Genome Announc.">
        <title>Draft Genome Sequence of the Archiascomycetous Yeast Saitoella complicata.</title>
        <authorList>
            <person name="Yamauchi K."/>
            <person name="Kondo S."/>
            <person name="Hamamoto M."/>
            <person name="Takahashi Y."/>
            <person name="Ogura Y."/>
            <person name="Hayashi T."/>
            <person name="Nishida H."/>
        </authorList>
    </citation>
    <scope>NUCLEOTIDE SEQUENCE [LARGE SCALE GENOMIC DNA]</scope>
    <source>
        <strain evidence="2 3">NRRL Y-17804</strain>
    </source>
</reference>
<evidence type="ECO:0000256" key="1">
    <source>
        <dbReference type="SAM" id="MobiDB-lite"/>
    </source>
</evidence>
<reference evidence="2 3" key="1">
    <citation type="journal article" date="2011" name="J. Gen. Appl. Microbiol.">
        <title>Draft genome sequencing of the enigmatic yeast Saitoella complicata.</title>
        <authorList>
            <person name="Nishida H."/>
            <person name="Hamamoto M."/>
            <person name="Sugiyama J."/>
        </authorList>
    </citation>
    <scope>NUCLEOTIDE SEQUENCE [LARGE SCALE GENOMIC DNA]</scope>
    <source>
        <strain evidence="2 3">NRRL Y-17804</strain>
    </source>
</reference>
<comment type="caution">
    <text evidence="2">The sequence shown here is derived from an EMBL/GenBank/DDBJ whole genome shotgun (WGS) entry which is preliminary data.</text>
</comment>
<organism evidence="2 3">
    <name type="scientific">Saitoella complicata (strain BCRC 22490 / CBS 7301 / JCM 7358 / NBRC 10748 / NRRL Y-17804)</name>
    <dbReference type="NCBI Taxonomy" id="698492"/>
    <lineage>
        <taxon>Eukaryota</taxon>
        <taxon>Fungi</taxon>
        <taxon>Dikarya</taxon>
        <taxon>Ascomycota</taxon>
        <taxon>Taphrinomycotina</taxon>
        <taxon>Taphrinomycotina incertae sedis</taxon>
        <taxon>Saitoella</taxon>
    </lineage>
</organism>
<proteinExistence type="predicted"/>
<gene>
    <name evidence="2" type="ORF">G7K_6629-t1</name>
</gene>
<sequence>MQFKKAYAHENSTGSGDTEHQTLIEQCLEICPWYDEFKAIFGTRPKVTPISGITSTGFTVFPNSQGGTSSGAENDEDGDSGEGSKDDSGSQNESQPVNITRKHNAPTPQPKGSAKKSNSYWTRRKQPQLCAV</sequence>
<keyword evidence="3" id="KW-1185">Reference proteome</keyword>
<dbReference type="EMBL" id="BACD03000073">
    <property type="protein sequence ID" value="GAO52556.1"/>
    <property type="molecule type" value="Genomic_DNA"/>
</dbReference>
<feature type="region of interest" description="Disordered" evidence="1">
    <location>
        <begin position="51"/>
        <end position="132"/>
    </location>
</feature>
<name>A0A0E9NSC4_SAICN</name>
<accession>A0A0E9NSC4</accession>
<protein>
    <submittedName>
        <fullName evidence="2">Uncharacterized protein</fullName>
    </submittedName>
</protein>
<evidence type="ECO:0000313" key="2">
    <source>
        <dbReference type="EMBL" id="GAO52556.1"/>
    </source>
</evidence>
<dbReference type="Proteomes" id="UP000033140">
    <property type="component" value="Unassembled WGS sequence"/>
</dbReference>
<feature type="compositionally biased region" description="Polar residues" evidence="1">
    <location>
        <begin position="51"/>
        <end position="67"/>
    </location>
</feature>
<dbReference type="AlphaFoldDB" id="A0A0E9NSC4"/>
<evidence type="ECO:0000313" key="3">
    <source>
        <dbReference type="Proteomes" id="UP000033140"/>
    </source>
</evidence>
<reference evidence="2 3" key="2">
    <citation type="journal article" date="2014" name="J. Gen. Appl. Microbiol.">
        <title>The early diverging ascomycetous budding yeast Saitoella complicata has three histone deacetylases belonging to the Clr6, Hos2, and Rpd3 lineages.</title>
        <authorList>
            <person name="Nishida H."/>
            <person name="Matsumoto T."/>
            <person name="Kondo S."/>
            <person name="Hamamoto M."/>
            <person name="Yoshikawa H."/>
        </authorList>
    </citation>
    <scope>NUCLEOTIDE SEQUENCE [LARGE SCALE GENOMIC DNA]</scope>
    <source>
        <strain evidence="2 3">NRRL Y-17804</strain>
    </source>
</reference>